<dbReference type="InterPro" id="IPR008752">
    <property type="entry name" value="Peptidase_M11"/>
</dbReference>
<evidence type="ECO:0000256" key="1">
    <source>
        <dbReference type="SAM" id="MobiDB-lite"/>
    </source>
</evidence>
<evidence type="ECO:0000313" key="6">
    <source>
        <dbReference type="Proteomes" id="UP000734823"/>
    </source>
</evidence>
<evidence type="ECO:0000256" key="3">
    <source>
        <dbReference type="SAM" id="SignalP"/>
    </source>
</evidence>
<organism evidence="5 6">
    <name type="scientific">Actinokineospora xionganensis</name>
    <dbReference type="NCBI Taxonomy" id="2684470"/>
    <lineage>
        <taxon>Bacteria</taxon>
        <taxon>Bacillati</taxon>
        <taxon>Actinomycetota</taxon>
        <taxon>Actinomycetes</taxon>
        <taxon>Pseudonocardiales</taxon>
        <taxon>Pseudonocardiaceae</taxon>
        <taxon>Actinokineospora</taxon>
    </lineage>
</organism>
<evidence type="ECO:0000256" key="2">
    <source>
        <dbReference type="SAM" id="Phobius"/>
    </source>
</evidence>
<sequence>MTSPASKPLAFALALVAAVLGSVGPAAAEPTARRVAVVLVEFDDSALTDVPGLKRKARDLIFDAPGSAARYYAAQSHGQRTMTLAGGEVHGPVTLDGAATCDTKAMVAKAESVLADVPHDDLAVVFPNAKADCGWGGLGEMPGKRTWFPAEHLNQAAVLHEFGHNLGFNHQVRDICESGTVTGCRKDGHSGRTPMGGGGAEVGLSAPELVSMKWLAAGRRVAPRATTSVRLVALHAPESAGGTRAVDVPLGGDRLVVEYRAPGGVDRSVPRGVNVYRVPGGKYQAAHLIDGGSEKSVPVGRTLVAADISVTVLAADATSAEVRIAVGPDLPATTAKPSSPPASATTTAPPSSSTTSATSSSATTSDDPLADDIVVGAPVPAAASVQTADEEWFGYAVIGGALIVVLFGVLLVRAQRDR</sequence>
<feature type="domain" description="Peptidase M11 gametolysin" evidence="4">
    <location>
        <begin position="122"/>
        <end position="182"/>
    </location>
</feature>
<protein>
    <recommendedName>
        <fullName evidence="4">Peptidase M11 gametolysin domain-containing protein</fullName>
    </recommendedName>
</protein>
<feature type="region of interest" description="Disordered" evidence="1">
    <location>
        <begin position="331"/>
        <end position="371"/>
    </location>
</feature>
<feature type="signal peptide" evidence="3">
    <location>
        <begin position="1"/>
        <end position="28"/>
    </location>
</feature>
<evidence type="ECO:0000313" key="5">
    <source>
        <dbReference type="EMBL" id="MBC6446176.1"/>
    </source>
</evidence>
<reference evidence="5 6" key="1">
    <citation type="submission" date="2020-06" db="EMBL/GenBank/DDBJ databases">
        <title>Actinokineospora xiongansis sp. nov., isolated from soil of Baiyangdian.</title>
        <authorList>
            <person name="Zhang X."/>
        </authorList>
    </citation>
    <scope>NUCLEOTIDE SEQUENCE [LARGE SCALE GENOMIC DNA]</scope>
    <source>
        <strain evidence="5 6">HBU206404</strain>
    </source>
</reference>
<dbReference type="Proteomes" id="UP000734823">
    <property type="component" value="Unassembled WGS sequence"/>
</dbReference>
<evidence type="ECO:0000259" key="4">
    <source>
        <dbReference type="Pfam" id="PF05548"/>
    </source>
</evidence>
<keyword evidence="2" id="KW-0472">Membrane</keyword>
<comment type="caution">
    <text evidence="5">The sequence shown here is derived from an EMBL/GenBank/DDBJ whole genome shotgun (WGS) entry which is preliminary data.</text>
</comment>
<dbReference type="Pfam" id="PF05548">
    <property type="entry name" value="Peptidase_M11"/>
    <property type="match status" value="1"/>
</dbReference>
<dbReference type="EMBL" id="JABVED010000001">
    <property type="protein sequence ID" value="MBC6446176.1"/>
    <property type="molecule type" value="Genomic_DNA"/>
</dbReference>
<gene>
    <name evidence="5" type="ORF">GPZ80_03185</name>
</gene>
<keyword evidence="2" id="KW-0812">Transmembrane</keyword>
<keyword evidence="2" id="KW-1133">Transmembrane helix</keyword>
<dbReference type="RefSeq" id="WP_187218208.1">
    <property type="nucleotide sequence ID" value="NZ_JABVED010000001.1"/>
</dbReference>
<feature type="transmembrane region" description="Helical" evidence="2">
    <location>
        <begin position="392"/>
        <end position="412"/>
    </location>
</feature>
<proteinExistence type="predicted"/>
<keyword evidence="3" id="KW-0732">Signal</keyword>
<name>A0ABR7L0G8_9PSEU</name>
<keyword evidence="6" id="KW-1185">Reference proteome</keyword>
<feature type="chain" id="PRO_5047327136" description="Peptidase M11 gametolysin domain-containing protein" evidence="3">
    <location>
        <begin position="29"/>
        <end position="418"/>
    </location>
</feature>
<feature type="compositionally biased region" description="Low complexity" evidence="1">
    <location>
        <begin position="331"/>
        <end position="365"/>
    </location>
</feature>
<dbReference type="SUPFAM" id="SSF55486">
    <property type="entry name" value="Metalloproteases ('zincins'), catalytic domain"/>
    <property type="match status" value="1"/>
</dbReference>
<accession>A0ABR7L0G8</accession>